<dbReference type="EMBL" id="BGPR01027308">
    <property type="protein sequence ID" value="GBN97720.1"/>
    <property type="molecule type" value="Genomic_DNA"/>
</dbReference>
<feature type="compositionally biased region" description="Basic and acidic residues" evidence="4">
    <location>
        <begin position="18"/>
        <end position="48"/>
    </location>
</feature>
<feature type="region of interest" description="Disordered" evidence="4">
    <location>
        <begin position="1"/>
        <end position="101"/>
    </location>
</feature>
<dbReference type="Gene3D" id="6.10.140.1440">
    <property type="match status" value="1"/>
</dbReference>
<dbReference type="OrthoDB" id="6516361at2759"/>
<dbReference type="Proteomes" id="UP000499080">
    <property type="component" value="Unassembled WGS sequence"/>
</dbReference>
<dbReference type="GO" id="GO:0005634">
    <property type="term" value="C:nucleus"/>
    <property type="evidence" value="ECO:0007669"/>
    <property type="project" value="UniProtKB-SubCell"/>
</dbReference>
<dbReference type="GO" id="GO:0003677">
    <property type="term" value="F:DNA binding"/>
    <property type="evidence" value="ECO:0007669"/>
    <property type="project" value="UniProtKB-KW"/>
</dbReference>
<dbReference type="GO" id="GO:0004386">
    <property type="term" value="F:helicase activity"/>
    <property type="evidence" value="ECO:0007669"/>
    <property type="project" value="UniProtKB-KW"/>
</dbReference>
<accession>A0A4Y2TCL5</accession>
<evidence type="ECO:0000313" key="8">
    <source>
        <dbReference type="Proteomes" id="UP000499080"/>
    </source>
</evidence>
<dbReference type="GO" id="GO:0000785">
    <property type="term" value="C:chromatin"/>
    <property type="evidence" value="ECO:0007669"/>
    <property type="project" value="TreeGrafter"/>
</dbReference>
<keyword evidence="2 7" id="KW-0238">DNA-binding</keyword>
<evidence type="ECO:0000313" key="7">
    <source>
        <dbReference type="EMBL" id="GBN97720.1"/>
    </source>
</evidence>
<feature type="domain" description="ATP-dependent helicase CHD1-2/hrp3 HTH" evidence="6">
    <location>
        <begin position="220"/>
        <end position="290"/>
    </location>
</feature>
<evidence type="ECO:0000256" key="1">
    <source>
        <dbReference type="ARBA" id="ARBA00004123"/>
    </source>
</evidence>
<dbReference type="Gene3D" id="1.10.10.60">
    <property type="entry name" value="Homeodomain-like"/>
    <property type="match status" value="1"/>
</dbReference>
<dbReference type="GO" id="GO:0034728">
    <property type="term" value="P:nucleosome organization"/>
    <property type="evidence" value="ECO:0007669"/>
    <property type="project" value="TreeGrafter"/>
</dbReference>
<feature type="non-terminal residue" evidence="7">
    <location>
        <position position="1"/>
    </location>
</feature>
<dbReference type="GO" id="GO:0042393">
    <property type="term" value="F:histone binding"/>
    <property type="evidence" value="ECO:0007669"/>
    <property type="project" value="TreeGrafter"/>
</dbReference>
<dbReference type="Pfam" id="PF23588">
    <property type="entry name" value="HTH_CHD1_Hrp3"/>
    <property type="match status" value="1"/>
</dbReference>
<feature type="domain" description="CDH1/2 SANT-Helical linker 1" evidence="5">
    <location>
        <begin position="104"/>
        <end position="190"/>
    </location>
</feature>
<dbReference type="InterPro" id="IPR056302">
    <property type="entry name" value="CHD1-2/Hrp3_HTH"/>
</dbReference>
<name>A0A4Y2TCL5_ARAVE</name>
<keyword evidence="7" id="KW-0067">ATP-binding</keyword>
<dbReference type="InterPro" id="IPR009057">
    <property type="entry name" value="Homeodomain-like_sf"/>
</dbReference>
<dbReference type="InterPro" id="IPR040793">
    <property type="entry name" value="CDH1_2_SANT_HL1"/>
</dbReference>
<comment type="subcellular location">
    <subcellularLocation>
        <location evidence="1">Nucleus</location>
    </subcellularLocation>
</comment>
<gene>
    <name evidence="7" type="primary">Chd1_2</name>
    <name evidence="7" type="ORF">AVEN_123704_2</name>
</gene>
<dbReference type="PANTHER" id="PTHR45623:SF14">
    <property type="entry name" value="CHROMODOMAIN-HELICASE-DNA-BINDING PROTEIN 1"/>
    <property type="match status" value="1"/>
</dbReference>
<organism evidence="7 8">
    <name type="scientific">Araneus ventricosus</name>
    <name type="common">Orbweaver spider</name>
    <name type="synonym">Epeira ventricosa</name>
    <dbReference type="NCBI Taxonomy" id="182803"/>
    <lineage>
        <taxon>Eukaryota</taxon>
        <taxon>Metazoa</taxon>
        <taxon>Ecdysozoa</taxon>
        <taxon>Arthropoda</taxon>
        <taxon>Chelicerata</taxon>
        <taxon>Arachnida</taxon>
        <taxon>Araneae</taxon>
        <taxon>Araneomorphae</taxon>
        <taxon>Entelegynae</taxon>
        <taxon>Araneoidea</taxon>
        <taxon>Araneidae</taxon>
        <taxon>Araneus</taxon>
    </lineage>
</organism>
<reference evidence="7 8" key="1">
    <citation type="journal article" date="2019" name="Sci. Rep.">
        <title>Orb-weaving spider Araneus ventricosus genome elucidates the spidroin gene catalogue.</title>
        <authorList>
            <person name="Kono N."/>
            <person name="Nakamura H."/>
            <person name="Ohtoshi R."/>
            <person name="Moran D.A.P."/>
            <person name="Shinohara A."/>
            <person name="Yoshida Y."/>
            <person name="Fujiwara M."/>
            <person name="Mori M."/>
            <person name="Tomita M."/>
            <person name="Arakawa K."/>
        </authorList>
    </citation>
    <scope>NUCLEOTIDE SEQUENCE [LARGE SCALE GENOMIC DNA]</scope>
</reference>
<sequence>DASFNFNEEDVGMQSTGDTKDTEKYWGDIIPEDDRMKMEAEEREKEEMEMCLPPRSRKPVKRMMYLDFSDSQGDSGSGSDKDDSDEDRPKKRGQPRTVKNEAIKDFTDAEIRRFLKSYKKFPSALKRLDAIAMDAELQEKTFTDLKKLGELIKNSCDKAMKEYQEKAEAVPKKRGRDRGPTFKIGGVSVNAKTLYANESKLQPLDIIIPADKEERKKWVLKDARFYMPWTPEDDSNLLKGVYEHGMGNWESIKMDSTLGLGNKILPDGGQKSQAKDLQARCDYLLKVLKRMTDAKPGM</sequence>
<evidence type="ECO:0000256" key="2">
    <source>
        <dbReference type="ARBA" id="ARBA00023125"/>
    </source>
</evidence>
<keyword evidence="7" id="KW-0378">Hydrolase</keyword>
<dbReference type="GO" id="GO:0140658">
    <property type="term" value="F:ATP-dependent chromatin remodeler activity"/>
    <property type="evidence" value="ECO:0007669"/>
    <property type="project" value="TreeGrafter"/>
</dbReference>
<feature type="non-terminal residue" evidence="7">
    <location>
        <position position="298"/>
    </location>
</feature>
<evidence type="ECO:0000256" key="3">
    <source>
        <dbReference type="ARBA" id="ARBA00023242"/>
    </source>
</evidence>
<evidence type="ECO:0000256" key="4">
    <source>
        <dbReference type="SAM" id="MobiDB-lite"/>
    </source>
</evidence>
<dbReference type="AlphaFoldDB" id="A0A4Y2TCL5"/>
<keyword evidence="3" id="KW-0539">Nucleus</keyword>
<dbReference type="Pfam" id="PF18375">
    <property type="entry name" value="CDH1_2_SANT_HL1"/>
    <property type="match status" value="1"/>
</dbReference>
<keyword evidence="7" id="KW-0547">Nucleotide-binding</keyword>
<keyword evidence="7" id="KW-0347">Helicase</keyword>
<dbReference type="SUPFAM" id="SSF46689">
    <property type="entry name" value="Homeodomain-like"/>
    <property type="match status" value="1"/>
</dbReference>
<comment type="caution">
    <text evidence="7">The sequence shown here is derived from an EMBL/GenBank/DDBJ whole genome shotgun (WGS) entry which is preliminary data.</text>
</comment>
<keyword evidence="8" id="KW-1185">Reference proteome</keyword>
<proteinExistence type="predicted"/>
<dbReference type="GO" id="GO:0016887">
    <property type="term" value="F:ATP hydrolysis activity"/>
    <property type="evidence" value="ECO:0007669"/>
    <property type="project" value="TreeGrafter"/>
</dbReference>
<feature type="compositionally biased region" description="Low complexity" evidence="4">
    <location>
        <begin position="67"/>
        <end position="78"/>
    </location>
</feature>
<dbReference type="GO" id="GO:0003682">
    <property type="term" value="F:chromatin binding"/>
    <property type="evidence" value="ECO:0007669"/>
    <property type="project" value="TreeGrafter"/>
</dbReference>
<protein>
    <submittedName>
        <fullName evidence="7">Chromodomain-helicase-DNA-binding protein 1</fullName>
    </submittedName>
</protein>
<evidence type="ECO:0000259" key="6">
    <source>
        <dbReference type="Pfam" id="PF23588"/>
    </source>
</evidence>
<evidence type="ECO:0000259" key="5">
    <source>
        <dbReference type="Pfam" id="PF18375"/>
    </source>
</evidence>
<dbReference type="PANTHER" id="PTHR45623">
    <property type="entry name" value="CHROMODOMAIN-HELICASE-DNA-BINDING PROTEIN 3-RELATED-RELATED"/>
    <property type="match status" value="1"/>
</dbReference>